<comment type="caution">
    <text evidence="2">The sequence shown here is derived from an EMBL/GenBank/DDBJ whole genome shotgun (WGS) entry which is preliminary data.</text>
</comment>
<reference evidence="2 3" key="1">
    <citation type="submission" date="2021-01" db="EMBL/GenBank/DDBJ databases">
        <title>Whole genome shotgun sequence of Actinoplanes couchii NBRC 106145.</title>
        <authorList>
            <person name="Komaki H."/>
            <person name="Tamura T."/>
        </authorList>
    </citation>
    <scope>NUCLEOTIDE SEQUENCE [LARGE SCALE GENOMIC DNA]</scope>
    <source>
        <strain evidence="2 3">NBRC 106145</strain>
    </source>
</reference>
<keyword evidence="1" id="KW-0812">Transmembrane</keyword>
<keyword evidence="1" id="KW-1133">Transmembrane helix</keyword>
<dbReference type="EMBL" id="BOMG01000114">
    <property type="protein sequence ID" value="GID60776.1"/>
    <property type="molecule type" value="Genomic_DNA"/>
</dbReference>
<dbReference type="Proteomes" id="UP000612282">
    <property type="component" value="Unassembled WGS sequence"/>
</dbReference>
<keyword evidence="3" id="KW-1185">Reference proteome</keyword>
<proteinExistence type="predicted"/>
<gene>
    <name evidence="2" type="ORF">Aco03nite_091800</name>
</gene>
<feature type="transmembrane region" description="Helical" evidence="1">
    <location>
        <begin position="6"/>
        <end position="23"/>
    </location>
</feature>
<evidence type="ECO:0000313" key="2">
    <source>
        <dbReference type="EMBL" id="GID60776.1"/>
    </source>
</evidence>
<keyword evidence="1" id="KW-0472">Membrane</keyword>
<accession>A0ABQ3XQJ0</accession>
<sequence>MDVMEFLIIVTVGVVIVAVAFLFPDREVRGRHAAAEQAGEPAVESVAAPTTLEGALVAQLLASEITSGQYRAAVARIAERDDERNPLKFG</sequence>
<name>A0ABQ3XQJ0_9ACTN</name>
<evidence type="ECO:0000313" key="3">
    <source>
        <dbReference type="Proteomes" id="UP000612282"/>
    </source>
</evidence>
<organism evidence="2 3">
    <name type="scientific">Actinoplanes couchii</name>
    <dbReference type="NCBI Taxonomy" id="403638"/>
    <lineage>
        <taxon>Bacteria</taxon>
        <taxon>Bacillati</taxon>
        <taxon>Actinomycetota</taxon>
        <taxon>Actinomycetes</taxon>
        <taxon>Micromonosporales</taxon>
        <taxon>Micromonosporaceae</taxon>
        <taxon>Actinoplanes</taxon>
    </lineage>
</organism>
<protein>
    <submittedName>
        <fullName evidence="2">Uncharacterized protein</fullName>
    </submittedName>
</protein>
<evidence type="ECO:0000256" key="1">
    <source>
        <dbReference type="SAM" id="Phobius"/>
    </source>
</evidence>